<name>A0ABD3STA7_9STRA</name>
<keyword evidence="1" id="KW-0812">Transmembrane</keyword>
<feature type="transmembrane region" description="Helical" evidence="1">
    <location>
        <begin position="119"/>
        <end position="145"/>
    </location>
</feature>
<dbReference type="EMBL" id="JALLPB020000001">
    <property type="protein sequence ID" value="KAL3827693.1"/>
    <property type="molecule type" value="Genomic_DNA"/>
</dbReference>
<feature type="transmembrane region" description="Helical" evidence="1">
    <location>
        <begin position="165"/>
        <end position="183"/>
    </location>
</feature>
<feature type="transmembrane region" description="Helical" evidence="1">
    <location>
        <begin position="77"/>
        <end position="99"/>
    </location>
</feature>
<evidence type="ECO:0000313" key="3">
    <source>
        <dbReference type="Proteomes" id="UP001530377"/>
    </source>
</evidence>
<feature type="transmembrane region" description="Helical" evidence="1">
    <location>
        <begin position="189"/>
        <end position="208"/>
    </location>
</feature>
<organism evidence="2 3">
    <name type="scientific">Cyclostephanos tholiformis</name>
    <dbReference type="NCBI Taxonomy" id="382380"/>
    <lineage>
        <taxon>Eukaryota</taxon>
        <taxon>Sar</taxon>
        <taxon>Stramenopiles</taxon>
        <taxon>Ochrophyta</taxon>
        <taxon>Bacillariophyta</taxon>
        <taxon>Coscinodiscophyceae</taxon>
        <taxon>Thalassiosirophycidae</taxon>
        <taxon>Stephanodiscales</taxon>
        <taxon>Stephanodiscaceae</taxon>
        <taxon>Cyclostephanos</taxon>
    </lineage>
</organism>
<reference evidence="2 3" key="1">
    <citation type="submission" date="2024-10" db="EMBL/GenBank/DDBJ databases">
        <title>Updated reference genomes for cyclostephanoid diatoms.</title>
        <authorList>
            <person name="Roberts W.R."/>
            <person name="Alverson A.J."/>
        </authorList>
    </citation>
    <scope>NUCLEOTIDE SEQUENCE [LARGE SCALE GENOMIC DNA]</scope>
    <source>
        <strain evidence="2 3">AJA228-03</strain>
    </source>
</reference>
<protein>
    <submittedName>
        <fullName evidence="2">Uncharacterized protein</fullName>
    </submittedName>
</protein>
<keyword evidence="1" id="KW-0472">Membrane</keyword>
<dbReference type="AlphaFoldDB" id="A0ABD3STA7"/>
<evidence type="ECO:0000313" key="2">
    <source>
        <dbReference type="EMBL" id="KAL3827693.1"/>
    </source>
</evidence>
<sequence length="352" mass="39995">MPATSTRNVHHKNCRGVDRVKFCLQSTTLEKIANPKCDLSLYLLLSERSAMCKSVGRLNCSACALALEPVELRREKVIMLAEAYTIFGALFLAGTWLLYEWGKPRAIEGGEVFYRVFSAVISVVICCNLFLALWSCILWITAVIYGTREDFVFNARHLMQFCNHLMWMTYNSVIVGCGLALYLNLSPNWTDLIVISTFVGIVILRGTMLMCDLQLKVSPLATYHQPVWLKVLTNPGFVFSAKRREELKEKAVAEADFLKSKAHFRHQKKDTDPRPETSMGALLRTAAGNLERPDYDVAKFETNLEEDWFNEPDQLRNRSVECLAKYMPLRLAEEVHKLIGDVEVGVSLREIS</sequence>
<evidence type="ECO:0000256" key="1">
    <source>
        <dbReference type="SAM" id="Phobius"/>
    </source>
</evidence>
<proteinExistence type="predicted"/>
<keyword evidence="3" id="KW-1185">Reference proteome</keyword>
<dbReference type="Proteomes" id="UP001530377">
    <property type="component" value="Unassembled WGS sequence"/>
</dbReference>
<gene>
    <name evidence="2" type="ORF">ACHAXA_000566</name>
</gene>
<comment type="caution">
    <text evidence="2">The sequence shown here is derived from an EMBL/GenBank/DDBJ whole genome shotgun (WGS) entry which is preliminary data.</text>
</comment>
<accession>A0ABD3STA7</accession>
<keyword evidence="1" id="KW-1133">Transmembrane helix</keyword>